<proteinExistence type="predicted"/>
<evidence type="ECO:0000259" key="1">
    <source>
        <dbReference type="Pfam" id="PF04028"/>
    </source>
</evidence>
<dbReference type="InterPro" id="IPR007172">
    <property type="entry name" value="DUF374"/>
</dbReference>
<sequence length="233" mass="26904">MGNFFYRVSLAILPRLYVGVTRLWFATCRCTLRGERHFEAARKQGAVIVPFWHYSILYIFHHVRVRRYPAVVLVSASRDGEYIARIAGLLAVETVRGSSNRQGVPALKKLLRFIRDGRNVGIVADGSQGPARRVQPGAIFLASRTGAPIMPMVWAADRYKAFRSWDRTVLPMPFCRIIMRYGEPMNVPPKLQAEGIEEFRLRLERRMNDLYRQVWAECGRVRHDKGREAEEDR</sequence>
<protein>
    <recommendedName>
        <fullName evidence="1">DUF374 domain-containing protein</fullName>
    </recommendedName>
</protein>
<organism evidence="2">
    <name type="scientific">hydrothermal vent metagenome</name>
    <dbReference type="NCBI Taxonomy" id="652676"/>
    <lineage>
        <taxon>unclassified sequences</taxon>
        <taxon>metagenomes</taxon>
        <taxon>ecological metagenomes</taxon>
    </lineage>
</organism>
<dbReference type="CDD" id="cd07983">
    <property type="entry name" value="LPLAT_DUF374-like"/>
    <property type="match status" value="1"/>
</dbReference>
<feature type="domain" description="DUF374" evidence="1">
    <location>
        <begin position="65"/>
        <end position="131"/>
    </location>
</feature>
<evidence type="ECO:0000313" key="2">
    <source>
        <dbReference type="EMBL" id="VAW41101.1"/>
    </source>
</evidence>
<accession>A0A3B0VDW9</accession>
<reference evidence="2" key="1">
    <citation type="submission" date="2018-06" db="EMBL/GenBank/DDBJ databases">
        <authorList>
            <person name="Zhirakovskaya E."/>
        </authorList>
    </citation>
    <scope>NUCLEOTIDE SEQUENCE</scope>
</reference>
<dbReference type="Pfam" id="PF04028">
    <property type="entry name" value="DUF374"/>
    <property type="match status" value="1"/>
</dbReference>
<dbReference type="EMBL" id="UOEY01000118">
    <property type="protein sequence ID" value="VAW41101.1"/>
    <property type="molecule type" value="Genomic_DNA"/>
</dbReference>
<name>A0A3B0VDW9_9ZZZZ</name>
<gene>
    <name evidence="2" type="ORF">MNBD_DELTA04-941</name>
</gene>
<dbReference type="AlphaFoldDB" id="A0A3B0VDW9"/>